<dbReference type="PROSITE" id="PS51257">
    <property type="entry name" value="PROKAR_LIPOPROTEIN"/>
    <property type="match status" value="1"/>
</dbReference>
<comment type="caution">
    <text evidence="2">The sequence shown here is derived from an EMBL/GenBank/DDBJ whole genome shotgun (WGS) entry which is preliminary data.</text>
</comment>
<organism evidence="2 3">
    <name type="scientific">Fulvimonas soli</name>
    <dbReference type="NCBI Taxonomy" id="155197"/>
    <lineage>
        <taxon>Bacteria</taxon>
        <taxon>Pseudomonadati</taxon>
        <taxon>Pseudomonadota</taxon>
        <taxon>Gammaproteobacteria</taxon>
        <taxon>Lysobacterales</taxon>
        <taxon>Rhodanobacteraceae</taxon>
        <taxon>Fulvimonas</taxon>
    </lineage>
</organism>
<protein>
    <submittedName>
        <fullName evidence="2">Uncharacterized protein</fullName>
    </submittedName>
</protein>
<proteinExistence type="predicted"/>
<evidence type="ECO:0000256" key="1">
    <source>
        <dbReference type="SAM" id="MobiDB-lite"/>
    </source>
</evidence>
<feature type="compositionally biased region" description="Low complexity" evidence="1">
    <location>
        <begin position="33"/>
        <end position="71"/>
    </location>
</feature>
<gene>
    <name evidence="2" type="ORF">C7456_10223</name>
</gene>
<feature type="region of interest" description="Disordered" evidence="1">
    <location>
        <begin position="20"/>
        <end position="71"/>
    </location>
</feature>
<dbReference type="EMBL" id="QGHC01000002">
    <property type="protein sequence ID" value="PWK92290.1"/>
    <property type="molecule type" value="Genomic_DNA"/>
</dbReference>
<dbReference type="Proteomes" id="UP000245812">
    <property type="component" value="Unassembled WGS sequence"/>
</dbReference>
<keyword evidence="3" id="KW-1185">Reference proteome</keyword>
<accession>A0A316IHE3</accession>
<evidence type="ECO:0000313" key="3">
    <source>
        <dbReference type="Proteomes" id="UP000245812"/>
    </source>
</evidence>
<dbReference type="AlphaFoldDB" id="A0A316IHE3"/>
<evidence type="ECO:0000313" key="2">
    <source>
        <dbReference type="EMBL" id="PWK92290.1"/>
    </source>
</evidence>
<dbReference type="OrthoDB" id="6008970at2"/>
<dbReference type="RefSeq" id="WP_109722140.1">
    <property type="nucleotide sequence ID" value="NZ_MSZV01000082.1"/>
</dbReference>
<sequence>MNTRQPAVRVAVLLGALAAGGCGRHEPPPPPATEQTRAPPARTATAHSAAPAAVAHGAATPGTSPVPAAAASTAPADDRFRIASVALGDAVDAAHAVLRPKDRFAPAQPSIYASVATRGRTAGVVLGARWRYLEGAGQTIGAIDQAIATDGAAVTAFQLRNPQPWPTGRYRVEILLDGRVAASRDFEVGP</sequence>
<reference evidence="2 3" key="1">
    <citation type="submission" date="2018-05" db="EMBL/GenBank/DDBJ databases">
        <title>Genomic Encyclopedia of Type Strains, Phase IV (KMG-IV): sequencing the most valuable type-strain genomes for metagenomic binning, comparative biology and taxonomic classification.</title>
        <authorList>
            <person name="Goeker M."/>
        </authorList>
    </citation>
    <scope>NUCLEOTIDE SEQUENCE [LARGE SCALE GENOMIC DNA]</scope>
    <source>
        <strain evidence="2 3">DSM 14263</strain>
    </source>
</reference>
<name>A0A316IHE3_9GAMM</name>